<evidence type="ECO:0000313" key="2">
    <source>
        <dbReference type="EMBL" id="KAK0719098.1"/>
    </source>
</evidence>
<dbReference type="AlphaFoldDB" id="A0AA40ANH8"/>
<comment type="caution">
    <text evidence="2">The sequence shown here is derived from an EMBL/GenBank/DDBJ whole genome shotgun (WGS) entry which is preliminary data.</text>
</comment>
<organism evidence="2 3">
    <name type="scientific">Apiosordaria backusii</name>
    <dbReference type="NCBI Taxonomy" id="314023"/>
    <lineage>
        <taxon>Eukaryota</taxon>
        <taxon>Fungi</taxon>
        <taxon>Dikarya</taxon>
        <taxon>Ascomycota</taxon>
        <taxon>Pezizomycotina</taxon>
        <taxon>Sordariomycetes</taxon>
        <taxon>Sordariomycetidae</taxon>
        <taxon>Sordariales</taxon>
        <taxon>Lasiosphaeriaceae</taxon>
        <taxon>Apiosordaria</taxon>
    </lineage>
</organism>
<reference evidence="2" key="1">
    <citation type="submission" date="2023-06" db="EMBL/GenBank/DDBJ databases">
        <title>Genome-scale phylogeny and comparative genomics of the fungal order Sordariales.</title>
        <authorList>
            <consortium name="Lawrence Berkeley National Laboratory"/>
            <person name="Hensen N."/>
            <person name="Bonometti L."/>
            <person name="Westerberg I."/>
            <person name="Brannstrom I.O."/>
            <person name="Guillou S."/>
            <person name="Cros-Aarteil S."/>
            <person name="Calhoun S."/>
            <person name="Haridas S."/>
            <person name="Kuo A."/>
            <person name="Mondo S."/>
            <person name="Pangilinan J."/>
            <person name="Riley R."/>
            <person name="Labutti K."/>
            <person name="Andreopoulos B."/>
            <person name="Lipzen A."/>
            <person name="Chen C."/>
            <person name="Yanf M."/>
            <person name="Daum C."/>
            <person name="Ng V."/>
            <person name="Clum A."/>
            <person name="Steindorff A."/>
            <person name="Ohm R."/>
            <person name="Martin F."/>
            <person name="Silar P."/>
            <person name="Natvig D."/>
            <person name="Lalanne C."/>
            <person name="Gautier V."/>
            <person name="Ament-Velasquez S.L."/>
            <person name="Kruys A."/>
            <person name="Hutchinson M.I."/>
            <person name="Powell A.J."/>
            <person name="Barry K."/>
            <person name="Miller A.N."/>
            <person name="Grigoriev I.V."/>
            <person name="Debuchy R."/>
            <person name="Gladieux P."/>
            <person name="Thoren M.H."/>
            <person name="Johannesson H."/>
        </authorList>
    </citation>
    <scope>NUCLEOTIDE SEQUENCE</scope>
    <source>
        <strain evidence="2">CBS 540.89</strain>
    </source>
</reference>
<sequence length="154" mass="18516">MFIKITDITYNLSLRFNFSILSIKGLKEEININIIGYFNLNKKDKRTILKNLLKSINLKNRKEVKEKVKFKKKLNLNKILKKQYIIYKTEIFYKNRKKKVTLIKAIINLTLSIISINIRIVLVFRLFKALSLNNRKIKLLADYCKKVFYFKEDY</sequence>
<gene>
    <name evidence="2" type="ORF">B0T21DRAFT_351853</name>
</gene>
<keyword evidence="1" id="KW-0812">Transmembrane</keyword>
<name>A0AA40ANH8_9PEZI</name>
<protein>
    <submittedName>
        <fullName evidence="2">Uncharacterized protein</fullName>
    </submittedName>
</protein>
<dbReference type="EMBL" id="JAUKTV010000013">
    <property type="protein sequence ID" value="KAK0719098.1"/>
    <property type="molecule type" value="Genomic_DNA"/>
</dbReference>
<keyword evidence="1" id="KW-0472">Membrane</keyword>
<dbReference type="Proteomes" id="UP001172159">
    <property type="component" value="Unassembled WGS sequence"/>
</dbReference>
<evidence type="ECO:0000256" key="1">
    <source>
        <dbReference type="SAM" id="Phobius"/>
    </source>
</evidence>
<proteinExistence type="predicted"/>
<evidence type="ECO:0000313" key="3">
    <source>
        <dbReference type="Proteomes" id="UP001172159"/>
    </source>
</evidence>
<keyword evidence="3" id="KW-1185">Reference proteome</keyword>
<feature type="transmembrane region" description="Helical" evidence="1">
    <location>
        <begin position="105"/>
        <end position="127"/>
    </location>
</feature>
<keyword evidence="1" id="KW-1133">Transmembrane helix</keyword>
<accession>A0AA40ANH8</accession>